<feature type="non-terminal residue" evidence="4">
    <location>
        <position position="509"/>
    </location>
</feature>
<dbReference type="Pfam" id="PF24576">
    <property type="entry name" value="IR75A_N"/>
    <property type="match status" value="1"/>
</dbReference>
<feature type="signal peptide" evidence="2">
    <location>
        <begin position="1"/>
        <end position="22"/>
    </location>
</feature>
<sequence>MPLCVRTVTLAAMLLMCSAIHGENEYCVRTTAAILNALQKHFNFGCVIIVWRTDSALLVLKETLVLTQLEKLLVKFGLQTAVVQHESLDFNIQCRHNRPLYVLLSGTRTSLQILLSEARVAQDARWLLFLSNTSLIKEVFSEINVPLNCELLVAQRHDEMVHLSEVYRVHVSYPVEVHRLGSWSRAEGLRWAGGHILQRRGNLRGLRLRAALALACASTAPTFVNNKPVKVGGYFGNIWSTLEETLNFRLEVLTAMSMKISVFWVVALCSLVDVNQRFRGHTASVIRAMSMKISVFWVVAHSVYLSTTHCRVSSAVSADKVRDLNTFSNSSKQIPSRGTNILKCSQKNFQFFKRRQDSTPKSWSCRAVYLTSYLVGVVLLAAYSAALISCITVKRTVLPFQTLQEFSRDETYKFNIAAGGEYSLDNDAKSLYKQRIAPVENSLPSYEEVLNRICAEPRYATILSSSYIESSQAMNRLKCSVTGVYKASFPEYLSMPIAKGCPYYRILNY</sequence>
<dbReference type="EMBL" id="KK853099">
    <property type="protein sequence ID" value="KDR11377.1"/>
    <property type="molecule type" value="Genomic_DNA"/>
</dbReference>
<feature type="chain" id="PRO_5001644211" description="Ionotropic receptor 75a N-terminal domain-containing protein" evidence="2">
    <location>
        <begin position="23"/>
        <end position="509"/>
    </location>
</feature>
<dbReference type="InParanoid" id="A0A067QPJ1"/>
<evidence type="ECO:0000313" key="4">
    <source>
        <dbReference type="EMBL" id="KDR11377.1"/>
    </source>
</evidence>
<organism evidence="4 5">
    <name type="scientific">Zootermopsis nevadensis</name>
    <name type="common">Dampwood termite</name>
    <dbReference type="NCBI Taxonomy" id="136037"/>
    <lineage>
        <taxon>Eukaryota</taxon>
        <taxon>Metazoa</taxon>
        <taxon>Ecdysozoa</taxon>
        <taxon>Arthropoda</taxon>
        <taxon>Hexapoda</taxon>
        <taxon>Insecta</taxon>
        <taxon>Pterygota</taxon>
        <taxon>Neoptera</taxon>
        <taxon>Polyneoptera</taxon>
        <taxon>Dictyoptera</taxon>
        <taxon>Blattodea</taxon>
        <taxon>Blattoidea</taxon>
        <taxon>Termitoidae</taxon>
        <taxon>Termopsidae</taxon>
        <taxon>Zootermopsis</taxon>
    </lineage>
</organism>
<gene>
    <name evidence="4" type="ORF">L798_14897</name>
</gene>
<evidence type="ECO:0000259" key="3">
    <source>
        <dbReference type="Pfam" id="PF24576"/>
    </source>
</evidence>
<accession>A0A067QPJ1</accession>
<dbReference type="Gene3D" id="1.10.287.70">
    <property type="match status" value="1"/>
</dbReference>
<proteinExistence type="predicted"/>
<dbReference type="InterPro" id="IPR057074">
    <property type="entry name" value="IR75A_N"/>
</dbReference>
<keyword evidence="2" id="KW-0732">Signal</keyword>
<feature type="transmembrane region" description="Helical" evidence="1">
    <location>
        <begin position="367"/>
        <end position="393"/>
    </location>
</feature>
<dbReference type="OMA" id="PLNCELL"/>
<dbReference type="AlphaFoldDB" id="A0A067QPJ1"/>
<evidence type="ECO:0000313" key="5">
    <source>
        <dbReference type="Proteomes" id="UP000027135"/>
    </source>
</evidence>
<feature type="domain" description="Ionotropic receptor 75a N-terminal" evidence="3">
    <location>
        <begin position="123"/>
        <end position="212"/>
    </location>
</feature>
<feature type="transmembrane region" description="Helical" evidence="1">
    <location>
        <begin position="252"/>
        <end position="272"/>
    </location>
</feature>
<keyword evidence="1" id="KW-1133">Transmembrane helix</keyword>
<name>A0A067QPJ1_ZOONE</name>
<keyword evidence="5" id="KW-1185">Reference proteome</keyword>
<evidence type="ECO:0000256" key="1">
    <source>
        <dbReference type="SAM" id="Phobius"/>
    </source>
</evidence>
<keyword evidence="1" id="KW-0812">Transmembrane</keyword>
<keyword evidence="1" id="KW-0472">Membrane</keyword>
<feature type="transmembrane region" description="Helical" evidence="1">
    <location>
        <begin position="284"/>
        <end position="304"/>
    </location>
</feature>
<evidence type="ECO:0000256" key="2">
    <source>
        <dbReference type="SAM" id="SignalP"/>
    </source>
</evidence>
<reference evidence="4 5" key="1">
    <citation type="journal article" date="2014" name="Nat. Commun.">
        <title>Molecular traces of alternative social organization in a termite genome.</title>
        <authorList>
            <person name="Terrapon N."/>
            <person name="Li C."/>
            <person name="Robertson H.M."/>
            <person name="Ji L."/>
            <person name="Meng X."/>
            <person name="Booth W."/>
            <person name="Chen Z."/>
            <person name="Childers C.P."/>
            <person name="Glastad K.M."/>
            <person name="Gokhale K."/>
            <person name="Gowin J."/>
            <person name="Gronenberg W."/>
            <person name="Hermansen R.A."/>
            <person name="Hu H."/>
            <person name="Hunt B.G."/>
            <person name="Huylmans A.K."/>
            <person name="Khalil S.M."/>
            <person name="Mitchell R.D."/>
            <person name="Munoz-Torres M.C."/>
            <person name="Mustard J.A."/>
            <person name="Pan H."/>
            <person name="Reese J.T."/>
            <person name="Scharf M.E."/>
            <person name="Sun F."/>
            <person name="Vogel H."/>
            <person name="Xiao J."/>
            <person name="Yang W."/>
            <person name="Yang Z."/>
            <person name="Yang Z."/>
            <person name="Zhou J."/>
            <person name="Zhu J."/>
            <person name="Brent C.S."/>
            <person name="Elsik C.G."/>
            <person name="Goodisman M.A."/>
            <person name="Liberles D.A."/>
            <person name="Roe R.M."/>
            <person name="Vargo E.L."/>
            <person name="Vilcinskas A."/>
            <person name="Wang J."/>
            <person name="Bornberg-Bauer E."/>
            <person name="Korb J."/>
            <person name="Zhang G."/>
            <person name="Liebig J."/>
        </authorList>
    </citation>
    <scope>NUCLEOTIDE SEQUENCE [LARGE SCALE GENOMIC DNA]</scope>
    <source>
        <tissue evidence="4">Whole organism</tissue>
    </source>
</reference>
<protein>
    <recommendedName>
        <fullName evidence="3">Ionotropic receptor 75a N-terminal domain-containing protein</fullName>
    </recommendedName>
</protein>
<dbReference type="Proteomes" id="UP000027135">
    <property type="component" value="Unassembled WGS sequence"/>
</dbReference>